<evidence type="ECO:0000256" key="3">
    <source>
        <dbReference type="ARBA" id="ARBA00022679"/>
    </source>
</evidence>
<evidence type="ECO:0000313" key="7">
    <source>
        <dbReference type="EMBL" id="GLK73748.1"/>
    </source>
</evidence>
<dbReference type="GO" id="GO:0008168">
    <property type="term" value="F:methyltransferase activity"/>
    <property type="evidence" value="ECO:0007669"/>
    <property type="project" value="UniProtKB-KW"/>
</dbReference>
<dbReference type="AlphaFoldDB" id="A0A9W6JDT0"/>
<comment type="similarity">
    <text evidence="1">Belongs to the CFA/CMAS family.</text>
</comment>
<dbReference type="Proteomes" id="UP001143370">
    <property type="component" value="Unassembled WGS sequence"/>
</dbReference>
<dbReference type="EMBL" id="BSFJ01000033">
    <property type="protein sequence ID" value="GLK73748.1"/>
    <property type="molecule type" value="Genomic_DNA"/>
</dbReference>
<evidence type="ECO:0000256" key="6">
    <source>
        <dbReference type="SAM" id="MobiDB-lite"/>
    </source>
</evidence>
<dbReference type="PIRSF" id="PIRSF003085">
    <property type="entry name" value="CMAS"/>
    <property type="match status" value="1"/>
</dbReference>
<keyword evidence="8" id="KW-1185">Reference proteome</keyword>
<feature type="region of interest" description="Disordered" evidence="6">
    <location>
        <begin position="376"/>
        <end position="402"/>
    </location>
</feature>
<reference evidence="7" key="1">
    <citation type="journal article" date="2014" name="Int. J. Syst. Evol. Microbiol.">
        <title>Complete genome sequence of Corynebacterium casei LMG S-19264T (=DSM 44701T), isolated from a smear-ripened cheese.</title>
        <authorList>
            <consortium name="US DOE Joint Genome Institute (JGI-PGF)"/>
            <person name="Walter F."/>
            <person name="Albersmeier A."/>
            <person name="Kalinowski J."/>
            <person name="Ruckert C."/>
        </authorList>
    </citation>
    <scope>NUCLEOTIDE SEQUENCE</scope>
    <source>
        <strain evidence="7">VKM B-2484</strain>
    </source>
</reference>
<keyword evidence="4" id="KW-0949">S-adenosyl-L-methionine</keyword>
<reference evidence="7" key="2">
    <citation type="submission" date="2023-01" db="EMBL/GenBank/DDBJ databases">
        <authorList>
            <person name="Sun Q."/>
            <person name="Evtushenko L."/>
        </authorList>
    </citation>
    <scope>NUCLEOTIDE SEQUENCE</scope>
    <source>
        <strain evidence="7">VKM B-2484</strain>
    </source>
</reference>
<dbReference type="CDD" id="cd02440">
    <property type="entry name" value="AdoMet_MTases"/>
    <property type="match status" value="1"/>
</dbReference>
<evidence type="ECO:0000256" key="5">
    <source>
        <dbReference type="ARBA" id="ARBA00023098"/>
    </source>
</evidence>
<dbReference type="SUPFAM" id="SSF53335">
    <property type="entry name" value="S-adenosyl-L-methionine-dependent methyltransferases"/>
    <property type="match status" value="1"/>
</dbReference>
<dbReference type="InterPro" id="IPR050723">
    <property type="entry name" value="CFA/CMAS"/>
</dbReference>
<dbReference type="GO" id="GO:0008610">
    <property type="term" value="P:lipid biosynthetic process"/>
    <property type="evidence" value="ECO:0007669"/>
    <property type="project" value="InterPro"/>
</dbReference>
<gene>
    <name evidence="7" type="ORF">GCM10017643_38660</name>
</gene>
<name>A0A9W6JDT0_9HYPH</name>
<organism evidence="7 8">
    <name type="scientific">Ancylobacter dichloromethanicus</name>
    <dbReference type="NCBI Taxonomy" id="518825"/>
    <lineage>
        <taxon>Bacteria</taxon>
        <taxon>Pseudomonadati</taxon>
        <taxon>Pseudomonadota</taxon>
        <taxon>Alphaproteobacteria</taxon>
        <taxon>Hyphomicrobiales</taxon>
        <taxon>Xanthobacteraceae</taxon>
        <taxon>Ancylobacter</taxon>
    </lineage>
</organism>
<dbReference type="InterPro" id="IPR003333">
    <property type="entry name" value="CMAS"/>
</dbReference>
<keyword evidence="5" id="KW-0443">Lipid metabolism</keyword>
<dbReference type="Gene3D" id="3.40.50.150">
    <property type="entry name" value="Vaccinia Virus protein VP39"/>
    <property type="match status" value="1"/>
</dbReference>
<sequence length="402" mass="45680">MSGKLTPLKLALHPDLYLGEAYMNGTLRIERGTLPDLFELIGKNILRYAGGRDGLLLRLGRPLLNLMTQYNSRRLARRNVSHHYDLSDELYRLFLDADLQYSCAYFAQPDMTLDAAQTAKKRHLAAKLQLQPGQRVLDIGCGWGGLALSLAQAEDVKVLGITLSQEQLEVARERAKKLGLSERVSFELSDYRDVQGPFDRIVSVGMFEHVGVPNYAHFFGRVRELLAPNGIAVLHSIGRMHGPSTTSHWIQKYIFPGGYIPALSQVIPHLESAGFWLTDLEVLRLHYANTLRLWRERFLAHRNAIAKIYDDRFCRMWEFYLVVSEMSFRYGGFMVFQMQLSGEVDDVPLTRDYLFEAERDVRPFYELPEHRVVRSKSSLASLPPGISDDPAGRLPANARAAK</sequence>
<evidence type="ECO:0000256" key="4">
    <source>
        <dbReference type="ARBA" id="ARBA00022691"/>
    </source>
</evidence>
<evidence type="ECO:0000256" key="1">
    <source>
        <dbReference type="ARBA" id="ARBA00010815"/>
    </source>
</evidence>
<protein>
    <submittedName>
        <fullName evidence="7">Cyclopropane-fatty-acyl-phospholipid synthase</fullName>
    </submittedName>
</protein>
<evidence type="ECO:0000256" key="2">
    <source>
        <dbReference type="ARBA" id="ARBA00022603"/>
    </source>
</evidence>
<dbReference type="InterPro" id="IPR029063">
    <property type="entry name" value="SAM-dependent_MTases_sf"/>
</dbReference>
<keyword evidence="2" id="KW-0489">Methyltransferase</keyword>
<accession>A0A9W6JDT0</accession>
<comment type="caution">
    <text evidence="7">The sequence shown here is derived from an EMBL/GenBank/DDBJ whole genome shotgun (WGS) entry which is preliminary data.</text>
</comment>
<dbReference type="GO" id="GO:0032259">
    <property type="term" value="P:methylation"/>
    <property type="evidence" value="ECO:0007669"/>
    <property type="project" value="UniProtKB-KW"/>
</dbReference>
<dbReference type="PANTHER" id="PTHR43667">
    <property type="entry name" value="CYCLOPROPANE-FATTY-ACYL-PHOSPHOLIPID SYNTHASE"/>
    <property type="match status" value="1"/>
</dbReference>
<dbReference type="PANTHER" id="PTHR43667:SF1">
    <property type="entry name" value="CYCLOPROPANE-FATTY-ACYL-PHOSPHOLIPID SYNTHASE"/>
    <property type="match status" value="1"/>
</dbReference>
<dbReference type="Pfam" id="PF02353">
    <property type="entry name" value="CMAS"/>
    <property type="match status" value="1"/>
</dbReference>
<keyword evidence="3" id="KW-0808">Transferase</keyword>
<proteinExistence type="inferred from homology"/>
<evidence type="ECO:0000313" key="8">
    <source>
        <dbReference type="Proteomes" id="UP001143370"/>
    </source>
</evidence>